<organism evidence="1 2">
    <name type="scientific">Escherichia coli</name>
    <dbReference type="NCBI Taxonomy" id="562"/>
    <lineage>
        <taxon>Bacteria</taxon>
        <taxon>Pseudomonadati</taxon>
        <taxon>Pseudomonadota</taxon>
        <taxon>Gammaproteobacteria</taxon>
        <taxon>Enterobacterales</taxon>
        <taxon>Enterobacteriaceae</taxon>
        <taxon>Escherichia</taxon>
    </lineage>
</organism>
<proteinExistence type="predicted"/>
<dbReference type="AlphaFoldDB" id="A0A376W0T0"/>
<gene>
    <name evidence="1" type="ORF">NCTC9081_02632</name>
</gene>
<sequence length="84" mass="9524">MMSNKPWYFLAGNVCTKQSCNTTYQKLTACKTLPPSAWESFGPDKHISPSETWSEELKQSVSRYPSLDQAWQIVEAGNLSENSY</sequence>
<dbReference type="Proteomes" id="UP000254716">
    <property type="component" value="Unassembled WGS sequence"/>
</dbReference>
<evidence type="ECO:0000313" key="1">
    <source>
        <dbReference type="EMBL" id="STJ17215.1"/>
    </source>
</evidence>
<evidence type="ECO:0000313" key="2">
    <source>
        <dbReference type="Proteomes" id="UP000254716"/>
    </source>
</evidence>
<accession>A0A376W0T0</accession>
<protein>
    <submittedName>
        <fullName evidence="1">Membrane protein</fullName>
    </submittedName>
</protein>
<reference evidence="1 2" key="1">
    <citation type="submission" date="2018-06" db="EMBL/GenBank/DDBJ databases">
        <authorList>
            <consortium name="Pathogen Informatics"/>
            <person name="Doyle S."/>
        </authorList>
    </citation>
    <scope>NUCLEOTIDE SEQUENCE [LARGE SCALE GENOMIC DNA]</scope>
    <source>
        <strain evidence="1 2">NCTC9081</strain>
    </source>
</reference>
<dbReference type="EMBL" id="UGCV01000008">
    <property type="protein sequence ID" value="STJ17215.1"/>
    <property type="molecule type" value="Genomic_DNA"/>
</dbReference>
<name>A0A376W0T0_ECOLX</name>